<dbReference type="Pfam" id="PF19278">
    <property type="entry name" value="Hydant_A_C"/>
    <property type="match status" value="1"/>
</dbReference>
<evidence type="ECO:0000256" key="1">
    <source>
        <dbReference type="ARBA" id="ARBA00010403"/>
    </source>
</evidence>
<evidence type="ECO:0000313" key="7">
    <source>
        <dbReference type="Proteomes" id="UP000634139"/>
    </source>
</evidence>
<proteinExistence type="inferred from homology"/>
<dbReference type="Proteomes" id="UP000634139">
    <property type="component" value="Unassembled WGS sequence"/>
</dbReference>
<dbReference type="GO" id="GO:0017168">
    <property type="term" value="F:5-oxoprolinase (ATP-hydrolyzing) activity"/>
    <property type="evidence" value="ECO:0007669"/>
    <property type="project" value="TreeGrafter"/>
</dbReference>
<dbReference type="InterPro" id="IPR049517">
    <property type="entry name" value="ACX-like_C"/>
</dbReference>
<dbReference type="Pfam" id="PF01968">
    <property type="entry name" value="Hydantoinase_A"/>
    <property type="match status" value="1"/>
</dbReference>
<reference evidence="6" key="2">
    <citation type="submission" date="2020-09" db="EMBL/GenBank/DDBJ databases">
        <authorList>
            <person name="Sun Q."/>
            <person name="Kim S."/>
        </authorList>
    </citation>
    <scope>NUCLEOTIDE SEQUENCE</scope>
    <source>
        <strain evidence="6">KCTC 32422</strain>
    </source>
</reference>
<dbReference type="Pfam" id="PF05378">
    <property type="entry name" value="Hydant_A_N"/>
    <property type="match status" value="1"/>
</dbReference>
<sequence>MSISPSPRWQFWIDRGGTFTDVVARDPAGRVLTAKLLSEDPNRAADAAAHAIRQLTGAGDGPLPPAEVRMGTTVATNALLERKGEPTVLAITRGFGDALRIGTQDRPELFVRKIDLPQPPHARVIEIDERVDAAGTVVRALDEAAASTAFAAAVADGLRSIAIVLMHGYRYPAHEARLAELARAAGFTQVSVSHEVAPLIKLIGRGDTTLVDAYLSPVLRRYVEQFSGQLGGHIRPLFMQSSGGLTGGARFRGKDAILSGPAGGIVGMAKTAESSGAARVIGFDMGGTSTDVSHFAGTFERDSETRVANVRIRAPMLRIHTVAAGGGSICRFDAGRLVVGPESAGAVPGPACYRNGGPLTVTDCNVMLGKLIPDHFPHLFGPTGDQPLDRAVVERQFADLAAQIAAETGQSLTPQALAEGFIQIAVANMAHAIKQISVARGHDVTGYALACFGGAGGQHACLVADALGIDTVLVHPLAGVLSAYGMGLASEAAVRERTLGLPLVAGVEAAVEDIRAALADEAAGQLGTAPSRVEASVFLRREGSENAIELPPGPVDELAAAFTAAHRAQFGYDGAGALVVDRVRVEAVAEDITAAQIAWPLPAETGTPLGRETCYLAGAAQDTPVWDRAALAAGFTADGPVIVIDALATTVVEPGWRLTVDGDGTLRLTRHAPRAVAVASGTEADPVRLEIFNGLFMAIAEEMGSALARSATSVNIRERLDFSCALFDADGRLVANAPHMPVHLGSMGESVQAVLRERADARDGRGVRRGDAYVLNAPYAGGTHLPDITVVMPVFVDDASAAPDFFVAARGHHADVGGIAPGSMPPSSRSIADEGVLLDNVLLVDEGRFCEDELRALLSAGPLPSRNVDQNIADLAAQVAACARGAAGLERACAEHGRAVVAAYMRHVHANAEEAVRRLVGRLADGTFAYAMDNGAVIRVAVRVDHAARHVTIDFTGTSEQLPGNFNAPFSVVRAAVMYVLRTMIDDPIPMNEGCLAPVTIVVPEGSMLRPRYPAAVVAGNVETSQAVTDALFGAFGAMAAAQGTMNNFTFGTDRYQYYETIAGGAGAGPDFDGASAVQTHMTNSRLTDPEVLETRFPVLLEEFSIRRGSGGAGAHRGGDGAVRRLRFLEPMEAGILSNRRKVPPFGLAGGADGACGRTSVQRVSGAVEVLDSTASVHVAAGDVIVIETPGGGGYGEL</sequence>
<name>A0A918RJL1_9SPHN</name>
<evidence type="ECO:0000313" key="6">
    <source>
        <dbReference type="EMBL" id="GHA01502.1"/>
    </source>
</evidence>
<evidence type="ECO:0000259" key="3">
    <source>
        <dbReference type="Pfam" id="PF02538"/>
    </source>
</evidence>
<dbReference type="PANTHER" id="PTHR11365:SF23">
    <property type="entry name" value="HYPOTHETICAL 5-OXOPROLINASE (EUROFUNG)-RELATED"/>
    <property type="match status" value="1"/>
</dbReference>
<comment type="caution">
    <text evidence="6">The sequence shown here is derived from an EMBL/GenBank/DDBJ whole genome shotgun (WGS) entry which is preliminary data.</text>
</comment>
<organism evidence="6 7">
    <name type="scientific">Novosphingobium arvoryzae</name>
    <dbReference type="NCBI Taxonomy" id="1256514"/>
    <lineage>
        <taxon>Bacteria</taxon>
        <taxon>Pseudomonadati</taxon>
        <taxon>Pseudomonadota</taxon>
        <taxon>Alphaproteobacteria</taxon>
        <taxon>Sphingomonadales</taxon>
        <taxon>Sphingomonadaceae</taxon>
        <taxon>Novosphingobium</taxon>
    </lineage>
</organism>
<evidence type="ECO:0000259" key="5">
    <source>
        <dbReference type="Pfam" id="PF19278"/>
    </source>
</evidence>
<dbReference type="RefSeq" id="WP_189541627.1">
    <property type="nucleotide sequence ID" value="NZ_BMZD01000005.1"/>
</dbReference>
<dbReference type="InterPro" id="IPR045079">
    <property type="entry name" value="Oxoprolinase-like"/>
</dbReference>
<reference evidence="6" key="1">
    <citation type="journal article" date="2014" name="Int. J. Syst. Evol. Microbiol.">
        <title>Complete genome sequence of Corynebacterium casei LMG S-19264T (=DSM 44701T), isolated from a smear-ripened cheese.</title>
        <authorList>
            <consortium name="US DOE Joint Genome Institute (JGI-PGF)"/>
            <person name="Walter F."/>
            <person name="Albersmeier A."/>
            <person name="Kalinowski J."/>
            <person name="Ruckert C."/>
        </authorList>
    </citation>
    <scope>NUCLEOTIDE SEQUENCE</scope>
    <source>
        <strain evidence="6">KCTC 32422</strain>
    </source>
</reference>
<dbReference type="AlphaFoldDB" id="A0A918RJL1"/>
<comment type="similarity">
    <text evidence="1">Belongs to the oxoprolinase family.</text>
</comment>
<evidence type="ECO:0000259" key="4">
    <source>
        <dbReference type="Pfam" id="PF05378"/>
    </source>
</evidence>
<evidence type="ECO:0000259" key="2">
    <source>
        <dbReference type="Pfam" id="PF01968"/>
    </source>
</evidence>
<keyword evidence="7" id="KW-1185">Reference proteome</keyword>
<feature type="domain" description="Acetophenone carboxylase-like C-terminal" evidence="5">
    <location>
        <begin position="564"/>
        <end position="663"/>
    </location>
</feature>
<feature type="domain" description="Hydantoinase/oxoprolinase N-terminal" evidence="4">
    <location>
        <begin position="11"/>
        <end position="184"/>
    </location>
</feature>
<dbReference type="GO" id="GO:0006749">
    <property type="term" value="P:glutathione metabolic process"/>
    <property type="evidence" value="ECO:0007669"/>
    <property type="project" value="TreeGrafter"/>
</dbReference>
<dbReference type="PANTHER" id="PTHR11365">
    <property type="entry name" value="5-OXOPROLINASE RELATED"/>
    <property type="match status" value="1"/>
</dbReference>
<dbReference type="Pfam" id="PF02538">
    <property type="entry name" value="Hydantoinase_B"/>
    <property type="match status" value="1"/>
</dbReference>
<dbReference type="EMBL" id="BMZD01000005">
    <property type="protein sequence ID" value="GHA01502.1"/>
    <property type="molecule type" value="Genomic_DNA"/>
</dbReference>
<dbReference type="InterPro" id="IPR002821">
    <property type="entry name" value="Hydantoinase_A"/>
</dbReference>
<feature type="domain" description="Hydantoinase B/oxoprolinase" evidence="3">
    <location>
        <begin position="685"/>
        <end position="1197"/>
    </location>
</feature>
<dbReference type="InterPro" id="IPR003692">
    <property type="entry name" value="Hydantoinase_B"/>
</dbReference>
<dbReference type="InterPro" id="IPR008040">
    <property type="entry name" value="Hydant_A_N"/>
</dbReference>
<dbReference type="GO" id="GO:0005829">
    <property type="term" value="C:cytosol"/>
    <property type="evidence" value="ECO:0007669"/>
    <property type="project" value="TreeGrafter"/>
</dbReference>
<protein>
    <submittedName>
        <fullName evidence="6">N-methylhydantoinase HyuB</fullName>
    </submittedName>
</protein>
<gene>
    <name evidence="6" type="ORF">GCM10011617_22810</name>
</gene>
<accession>A0A918RJL1</accession>
<feature type="domain" description="Hydantoinase A/oxoprolinase" evidence="2">
    <location>
        <begin position="205"/>
        <end position="490"/>
    </location>
</feature>